<reference evidence="1 2" key="1">
    <citation type="submission" date="2021-03" db="EMBL/GenBank/DDBJ databases">
        <title>Whole genome shotgun sequence of Actinoplanes toevensis NBRC 105298.</title>
        <authorList>
            <person name="Komaki H."/>
            <person name="Tamura T."/>
        </authorList>
    </citation>
    <scope>NUCLEOTIDE SEQUENCE [LARGE SCALE GENOMIC DNA]</scope>
    <source>
        <strain evidence="1 2">NBRC 105298</strain>
    </source>
</reference>
<sequence>MVTAYDNDPRVRSVGPDMWLVGEHLDELTDGDLAPEVRRRGDVFVADLHHPGEPATEHATADEAIRSLIGEPQ</sequence>
<organism evidence="1 2">
    <name type="scientific">Paractinoplanes toevensis</name>
    <dbReference type="NCBI Taxonomy" id="571911"/>
    <lineage>
        <taxon>Bacteria</taxon>
        <taxon>Bacillati</taxon>
        <taxon>Actinomycetota</taxon>
        <taxon>Actinomycetes</taxon>
        <taxon>Micromonosporales</taxon>
        <taxon>Micromonosporaceae</taxon>
        <taxon>Paractinoplanes</taxon>
    </lineage>
</organism>
<dbReference type="AlphaFoldDB" id="A0A919T4D1"/>
<dbReference type="RefSeq" id="WP_213004797.1">
    <property type="nucleotide sequence ID" value="NZ_BOQN01000007.1"/>
</dbReference>
<evidence type="ECO:0000313" key="1">
    <source>
        <dbReference type="EMBL" id="GIM88815.1"/>
    </source>
</evidence>
<protein>
    <submittedName>
        <fullName evidence="1">Uncharacterized protein</fullName>
    </submittedName>
</protein>
<accession>A0A919T4D1</accession>
<keyword evidence="2" id="KW-1185">Reference proteome</keyword>
<evidence type="ECO:0000313" key="2">
    <source>
        <dbReference type="Proteomes" id="UP000677082"/>
    </source>
</evidence>
<proteinExistence type="predicted"/>
<dbReference type="EMBL" id="BOQN01000007">
    <property type="protein sequence ID" value="GIM88815.1"/>
    <property type="molecule type" value="Genomic_DNA"/>
</dbReference>
<dbReference type="Proteomes" id="UP000677082">
    <property type="component" value="Unassembled WGS sequence"/>
</dbReference>
<name>A0A919T4D1_9ACTN</name>
<comment type="caution">
    <text evidence="1">The sequence shown here is derived from an EMBL/GenBank/DDBJ whole genome shotgun (WGS) entry which is preliminary data.</text>
</comment>
<gene>
    <name evidence="1" type="ORF">Ato02nite_006080</name>
</gene>